<dbReference type="Proteomes" id="UP001195965">
    <property type="component" value="Chromosome"/>
</dbReference>
<reference evidence="1 2" key="1">
    <citation type="journal article" date="2021" name="ISME J.">
        <title>Genomic evolution of the class Acidithiobacillia: deep-branching Proteobacteria living in extreme acidic conditions.</title>
        <authorList>
            <person name="Moya-Beltran A."/>
            <person name="Beard S."/>
            <person name="Rojas-Villalobos C."/>
            <person name="Issotta F."/>
            <person name="Gallardo Y."/>
            <person name="Ulloa R."/>
            <person name="Giaveno A."/>
            <person name="Degli Esposti M."/>
            <person name="Johnson D.B."/>
            <person name="Quatrini R."/>
        </authorList>
    </citation>
    <scope>NUCLEOTIDE SEQUENCE [LARGE SCALE GENOMIC DNA]</scope>
    <source>
        <strain evidence="1 2">GG1-14</strain>
    </source>
</reference>
<dbReference type="EMBL" id="CP127526">
    <property type="protein sequence ID" value="XRI74074.1"/>
    <property type="molecule type" value="Genomic_DNA"/>
</dbReference>
<name>A0ACD5HGR2_9PROT</name>
<evidence type="ECO:0000313" key="1">
    <source>
        <dbReference type="EMBL" id="XRI74074.1"/>
    </source>
</evidence>
<sequence>MSSSRKADWWQRWRGQWRSPELAELSHLEDAAFLEAVYQKLLGRPTDPAGREHYLPRVQSPGGRKLVIRALKNSEEARLYQDRQARIGLLMRTEMQEQEHHSPVSSLVRFADNSKPRIALLGTCLLEGLLQTALALDWPVQHYLMNSGQHDPVPELAALDFDLVLVQFTLRTLLSQVVATGDGDLFHLRSDVDWATLQDQARQLLLAQVQKIRDALPQALPVLFLSFLEPPAQINGLLGMNRQNSLYALVRGLNDAFEAGLAEKQNAFYLEINDLRLHYGDNQAYDGYFSHFSHGGILNTPQGDLIHLGILEKTRAALQILLGDQPVKLIITDLDNTLWKGVLAEMDEIIPVEVTEGWPLGYAEALLTCKARGILLAICSKNDEEQTKIRFNQVWYGRLRLEDFASMRINWQPKSENIRQILAELNILPEHALFIDDNPLEIAEVQRAFPQLRTLTGDPHQWRMALLYGIPFQVAKLSEESTRRTELLQAKIQRDQAMLSTDRESFLRDLQLRAEIHPLTPSDKGFDRALELLNRTNQFNTTGQRWTTAELQNFLAAEGRLWVLQASDRLARHGLVAVALLKADCLWQMVLSCRVFGLGLETALLARILDEPAPGATLQARWMDTGRNATARQFLEQFFAPQTEDRYALRERLVVPAHITV</sequence>
<organism evidence="1 2">
    <name type="scientific">Acidithiobacillus montserratensis</name>
    <dbReference type="NCBI Taxonomy" id="2729135"/>
    <lineage>
        <taxon>Bacteria</taxon>
        <taxon>Pseudomonadati</taxon>
        <taxon>Pseudomonadota</taxon>
        <taxon>Acidithiobacillia</taxon>
        <taxon>Acidithiobacillales</taxon>
        <taxon>Acidithiobacillaceae</taxon>
        <taxon>Acidithiobacillus</taxon>
    </lineage>
</organism>
<keyword evidence="2" id="KW-1185">Reference proteome</keyword>
<protein>
    <submittedName>
        <fullName evidence="1">HAD-IIIC family phosphatase</fullName>
    </submittedName>
</protein>
<proteinExistence type="predicted"/>
<evidence type="ECO:0000313" key="2">
    <source>
        <dbReference type="Proteomes" id="UP001195965"/>
    </source>
</evidence>
<accession>A0ACD5HGR2</accession>
<gene>
    <name evidence="1" type="ORF">HHS34_002470</name>
</gene>